<feature type="domain" description="Carrier" evidence="1">
    <location>
        <begin position="6"/>
        <end position="87"/>
    </location>
</feature>
<comment type="caution">
    <text evidence="2">The sequence shown here is derived from an EMBL/GenBank/DDBJ whole genome shotgun (WGS) entry which is preliminary data.</text>
</comment>
<dbReference type="AlphaFoldDB" id="A0A081CX64"/>
<evidence type="ECO:0000259" key="1">
    <source>
        <dbReference type="PROSITE" id="PS50075"/>
    </source>
</evidence>
<protein>
    <submittedName>
        <fullName evidence="2">Putative acyl carrier protein</fullName>
    </submittedName>
</protein>
<dbReference type="InterPro" id="IPR009081">
    <property type="entry name" value="PP-bd_ACP"/>
</dbReference>
<dbReference type="eggNOG" id="COG0236">
    <property type="taxonomic scope" value="Bacteria"/>
</dbReference>
<evidence type="ECO:0000313" key="3">
    <source>
        <dbReference type="Proteomes" id="UP000028701"/>
    </source>
</evidence>
<proteinExistence type="predicted"/>
<dbReference type="Gene3D" id="1.10.1200.10">
    <property type="entry name" value="ACP-like"/>
    <property type="match status" value="1"/>
</dbReference>
<organism evidence="2 3">
    <name type="scientific">Agrobacterium rubi TR3 = NBRC 13261</name>
    <dbReference type="NCBI Taxonomy" id="1368415"/>
    <lineage>
        <taxon>Bacteria</taxon>
        <taxon>Pseudomonadati</taxon>
        <taxon>Pseudomonadota</taxon>
        <taxon>Alphaproteobacteria</taxon>
        <taxon>Hyphomicrobiales</taxon>
        <taxon>Rhizobiaceae</taxon>
        <taxon>Rhizobium/Agrobacterium group</taxon>
        <taxon>Agrobacterium</taxon>
    </lineage>
</organism>
<dbReference type="NCBIfam" id="NF005480">
    <property type="entry name" value="PRK07081.1"/>
    <property type="match status" value="1"/>
</dbReference>
<dbReference type="Proteomes" id="UP000028701">
    <property type="component" value="Unassembled WGS sequence"/>
</dbReference>
<dbReference type="InterPro" id="IPR036736">
    <property type="entry name" value="ACP-like_sf"/>
</dbReference>
<reference evidence="2 3" key="1">
    <citation type="submission" date="2014-08" db="EMBL/GenBank/DDBJ databases">
        <title>Whole genome shotgun sequence of Rhizobium rubi NBRC 13261.</title>
        <authorList>
            <person name="Katano-Makiyama Y."/>
            <person name="Hosoyama A."/>
            <person name="Hashimoto M."/>
            <person name="Hosoyama Y."/>
            <person name="Noguchi M."/>
            <person name="Tsuchikane K."/>
            <person name="Uohara A."/>
            <person name="Ohji S."/>
            <person name="Ichikawa N."/>
            <person name="Kimura A."/>
            <person name="Yamazoe A."/>
            <person name="Fujita N."/>
        </authorList>
    </citation>
    <scope>NUCLEOTIDE SEQUENCE [LARGE SCALE GENOMIC DNA]</scope>
    <source>
        <strain evidence="2 3">NBRC 13261</strain>
    </source>
</reference>
<accession>A0A081CX64</accession>
<name>A0A081CX64_9HYPH</name>
<dbReference type="EMBL" id="BBJU01000016">
    <property type="protein sequence ID" value="GAK71260.1"/>
    <property type="molecule type" value="Genomic_DNA"/>
</dbReference>
<gene>
    <name evidence="2" type="ORF">RRU01S_16_00220</name>
</gene>
<dbReference type="PROSITE" id="PS50075">
    <property type="entry name" value="CARRIER"/>
    <property type="match status" value="1"/>
</dbReference>
<sequence>MKGRVPEMNSTIREILSKFGQLPVPVDTIADDADLYAAGLSSFASVQLMLGIEDAFDIEFPDSMLNRKSFASIKAIEDTVKTILDGKEAA</sequence>
<dbReference type="SUPFAM" id="SSF47336">
    <property type="entry name" value="ACP-like"/>
    <property type="match status" value="1"/>
</dbReference>
<evidence type="ECO:0000313" key="2">
    <source>
        <dbReference type="EMBL" id="GAK71260.1"/>
    </source>
</evidence>
<dbReference type="Pfam" id="PF00550">
    <property type="entry name" value="PP-binding"/>
    <property type="match status" value="1"/>
</dbReference>